<organism evidence="3 4">
    <name type="scientific">Protaetiibacter intestinalis</name>
    <dbReference type="NCBI Taxonomy" id="2419774"/>
    <lineage>
        <taxon>Bacteria</taxon>
        <taxon>Bacillati</taxon>
        <taxon>Actinomycetota</taxon>
        <taxon>Actinomycetes</taxon>
        <taxon>Micrococcales</taxon>
        <taxon>Microbacteriaceae</taxon>
        <taxon>Protaetiibacter</taxon>
    </lineage>
</organism>
<feature type="transmembrane region" description="Helical" evidence="1">
    <location>
        <begin position="12"/>
        <end position="31"/>
    </location>
</feature>
<dbReference type="Pfam" id="PF04892">
    <property type="entry name" value="VanZ"/>
    <property type="match status" value="1"/>
</dbReference>
<dbReference type="KEGG" id="lyd:D7I47_02625"/>
<dbReference type="InterPro" id="IPR006976">
    <property type="entry name" value="VanZ-like"/>
</dbReference>
<name>A0A387B672_9MICO</name>
<gene>
    <name evidence="3" type="ORF">D7I47_02625</name>
</gene>
<reference evidence="4" key="1">
    <citation type="submission" date="2018-09" db="EMBL/GenBank/DDBJ databases">
        <title>Genome sequencing of strain 2DFWR-13.</title>
        <authorList>
            <person name="Heo J."/>
            <person name="Kim S.-J."/>
            <person name="Kwon S.-W."/>
        </authorList>
    </citation>
    <scope>NUCLEOTIDE SEQUENCE [LARGE SCALE GENOMIC DNA]</scope>
    <source>
        <strain evidence="4">2DFWR-13</strain>
    </source>
</reference>
<keyword evidence="1" id="KW-0472">Membrane</keyword>
<evidence type="ECO:0000256" key="1">
    <source>
        <dbReference type="SAM" id="Phobius"/>
    </source>
</evidence>
<evidence type="ECO:0000313" key="3">
    <source>
        <dbReference type="EMBL" id="AYF97251.1"/>
    </source>
</evidence>
<dbReference type="OrthoDB" id="3787741at2"/>
<feature type="transmembrane region" description="Helical" evidence="1">
    <location>
        <begin position="58"/>
        <end position="76"/>
    </location>
</feature>
<keyword evidence="1" id="KW-1133">Transmembrane helix</keyword>
<keyword evidence="4" id="KW-1185">Reference proteome</keyword>
<dbReference type="PANTHER" id="PTHR36834">
    <property type="entry name" value="MEMBRANE PROTEIN-RELATED"/>
    <property type="match status" value="1"/>
</dbReference>
<dbReference type="AlphaFoldDB" id="A0A387B672"/>
<accession>A0A387B672</accession>
<feature type="transmembrane region" description="Helical" evidence="1">
    <location>
        <begin position="81"/>
        <end position="102"/>
    </location>
</feature>
<dbReference type="Proteomes" id="UP000278886">
    <property type="component" value="Chromosome"/>
</dbReference>
<feature type="domain" description="VanZ-like" evidence="2">
    <location>
        <begin position="56"/>
        <end position="128"/>
    </location>
</feature>
<keyword evidence="1" id="KW-0812">Transmembrane</keyword>
<proteinExistence type="predicted"/>
<dbReference type="RefSeq" id="WP_120761602.1">
    <property type="nucleotide sequence ID" value="NZ_CP032630.1"/>
</dbReference>
<dbReference type="InterPro" id="IPR053150">
    <property type="entry name" value="Teicoplanin_resist-assoc"/>
</dbReference>
<dbReference type="EMBL" id="CP032630">
    <property type="protein sequence ID" value="AYF97251.1"/>
    <property type="molecule type" value="Genomic_DNA"/>
</dbReference>
<sequence length="136" mass="14797">MVEGPHPRLHDARLWLAGYAVALAVIGLWPVHVDEGARPLLDAIIRAVPGLSYPRIEFAANVLLFVPMGALLAVILRRRYLVLPIALVVTVGIESAQASLIAHRTPSVLDVIANVTGAAVGLLLVELLEHRRRRTR</sequence>
<evidence type="ECO:0000259" key="2">
    <source>
        <dbReference type="Pfam" id="PF04892"/>
    </source>
</evidence>
<feature type="transmembrane region" description="Helical" evidence="1">
    <location>
        <begin position="108"/>
        <end position="128"/>
    </location>
</feature>
<protein>
    <submittedName>
        <fullName evidence="3">VanZ family protein</fullName>
    </submittedName>
</protein>
<evidence type="ECO:0000313" key="4">
    <source>
        <dbReference type="Proteomes" id="UP000278886"/>
    </source>
</evidence>
<dbReference type="PANTHER" id="PTHR36834:SF1">
    <property type="entry name" value="INTEGRAL MEMBRANE PROTEIN"/>
    <property type="match status" value="1"/>
</dbReference>